<keyword evidence="1" id="KW-1133">Transmembrane helix</keyword>
<keyword evidence="1" id="KW-0812">Transmembrane</keyword>
<protein>
    <submittedName>
        <fullName evidence="2">Uncharacterized protein</fullName>
    </submittedName>
</protein>
<dbReference type="Proteomes" id="UP000266622">
    <property type="component" value="Unassembled WGS sequence"/>
</dbReference>
<accession>A0A397WMH5</accession>
<organism evidence="2 3">
    <name type="scientific">Candidatus Nanoclepta minutus</name>
    <dbReference type="NCBI Taxonomy" id="1940235"/>
    <lineage>
        <taxon>Archaea</taxon>
        <taxon>Nanobdellota</taxon>
        <taxon>Candidatus Nanoclepta</taxon>
    </lineage>
</organism>
<gene>
    <name evidence="2" type="ORF">BXU00_03205</name>
</gene>
<evidence type="ECO:0000313" key="2">
    <source>
        <dbReference type="EMBL" id="RIB35112.1"/>
    </source>
</evidence>
<name>A0A397WMH5_9ARCH</name>
<evidence type="ECO:0000256" key="1">
    <source>
        <dbReference type="SAM" id="Phobius"/>
    </source>
</evidence>
<comment type="caution">
    <text evidence="2">The sequence shown here is derived from an EMBL/GenBank/DDBJ whole genome shotgun (WGS) entry which is preliminary data.</text>
</comment>
<sequence>MKKVIFVLLSILFILSTPKNILCETQPIVSIPKAIKNYVDFYNKSDYSIYKLDLINPANHTVNYVIYTISPDWIIVYYDKEGSLGPNERKTITIYARPSIKTTKAASFLVSFYDGIKTSSEVYLSPFIVYKLPENFKQPSLQEISIYPEREVKEGGDLVIFISIYNPNDFEITVPIYINLSFGLYKELFANVSPGTNIIQQSFIVPTGLNVSEFEVKVIAGNIILQRNLTVLKEVVTPKIEERDGYIIITNPSTTKILIYEYEIPYSNWDLLVYRLYPYPKEYIVRDGKIYARWEIVLLPQESYVIKKQIDIYFILVLGIIVALFIAFLIGLLRPNVEIRKEIVRLSLNEGILRVAIYIKNKSVLPIKYVIIRDRIPSELKVKKYDVSSPSGVYKEDKETILEWSYEYIKPKEEIIISYTIEIPKEIKQKVLSLPPASIVYNYLYMSEKIAASNTISITIIA</sequence>
<dbReference type="AlphaFoldDB" id="A0A397WMH5"/>
<reference evidence="2 3" key="1">
    <citation type="journal article" date="2018" name="Syst. Appl. Microbiol.">
        <title>A new symbiotic nanoarchaeote (Candidatus Nanoclepta minutus) and its host (Zestosphaera tikiterensis gen. nov., sp. nov.) from a New Zealand hot spring.</title>
        <authorList>
            <person name="St John E."/>
            <person name="Liu Y."/>
            <person name="Podar M."/>
            <person name="Stott M.B."/>
            <person name="Meneghin J."/>
            <person name="Chen Z."/>
            <person name="Lagutin K."/>
            <person name="Mitchell K."/>
            <person name="Reysenbach A.L."/>
        </authorList>
    </citation>
    <scope>NUCLEOTIDE SEQUENCE [LARGE SCALE GENOMIC DNA]</scope>
    <source>
        <strain evidence="2">NZ3</strain>
    </source>
</reference>
<dbReference type="EMBL" id="MWMI01000006">
    <property type="protein sequence ID" value="RIB35112.1"/>
    <property type="molecule type" value="Genomic_DNA"/>
</dbReference>
<evidence type="ECO:0000313" key="3">
    <source>
        <dbReference type="Proteomes" id="UP000266622"/>
    </source>
</evidence>
<keyword evidence="1" id="KW-0472">Membrane</keyword>
<feature type="transmembrane region" description="Helical" evidence="1">
    <location>
        <begin position="312"/>
        <end position="333"/>
    </location>
</feature>
<proteinExistence type="predicted"/>